<accession>K2SG46</accession>
<evidence type="ECO:0000313" key="2">
    <source>
        <dbReference type="Proteomes" id="UP000007129"/>
    </source>
</evidence>
<dbReference type="HOGENOM" id="CLU_1835519_0_0_1"/>
<proteinExistence type="predicted"/>
<evidence type="ECO:0000313" key="1">
    <source>
        <dbReference type="EMBL" id="EKG15805.1"/>
    </source>
</evidence>
<dbReference type="Proteomes" id="UP000007129">
    <property type="component" value="Unassembled WGS sequence"/>
</dbReference>
<dbReference type="AlphaFoldDB" id="K2SG46"/>
<reference evidence="1 2" key="1">
    <citation type="journal article" date="2012" name="BMC Genomics">
        <title>Tools to kill: Genome of one of the most destructive plant pathogenic fungi Macrophomina phaseolina.</title>
        <authorList>
            <person name="Islam M.S."/>
            <person name="Haque M.S."/>
            <person name="Islam M.M."/>
            <person name="Emdad E.M."/>
            <person name="Halim A."/>
            <person name="Hossen Q.M.M."/>
            <person name="Hossain M.Z."/>
            <person name="Ahmed B."/>
            <person name="Rahim S."/>
            <person name="Rahman M.S."/>
            <person name="Alam M.M."/>
            <person name="Hou S."/>
            <person name="Wan X."/>
            <person name="Saito J.A."/>
            <person name="Alam M."/>
        </authorList>
    </citation>
    <scope>NUCLEOTIDE SEQUENCE [LARGE SCALE GENOMIC DNA]</scope>
    <source>
        <strain evidence="1 2">MS6</strain>
    </source>
</reference>
<protein>
    <submittedName>
        <fullName evidence="1">Uncharacterized protein</fullName>
    </submittedName>
</protein>
<name>K2SG46_MACPH</name>
<dbReference type="EMBL" id="AHHD01000292">
    <property type="protein sequence ID" value="EKG15805.1"/>
    <property type="molecule type" value="Genomic_DNA"/>
</dbReference>
<dbReference type="InParanoid" id="K2SG46"/>
<dbReference type="VEuPathDB" id="FungiDB:MPH_07008"/>
<sequence>MSVCSHLQLKGVEVQVVKTAMSHGDDGAEGPLSRQAKCGKESLIVGSGIAELRHFGHRQPQIIKVSERGPLRPHYRITTVAQPHARDGLRGQGRPIAHSLFSSCTRSCVGGLLLLPAGGLHCAIDYSRNARASGYSRLWG</sequence>
<gene>
    <name evidence="1" type="ORF">MPH_07008</name>
</gene>
<organism evidence="1 2">
    <name type="scientific">Macrophomina phaseolina (strain MS6)</name>
    <name type="common">Charcoal rot fungus</name>
    <dbReference type="NCBI Taxonomy" id="1126212"/>
    <lineage>
        <taxon>Eukaryota</taxon>
        <taxon>Fungi</taxon>
        <taxon>Dikarya</taxon>
        <taxon>Ascomycota</taxon>
        <taxon>Pezizomycotina</taxon>
        <taxon>Dothideomycetes</taxon>
        <taxon>Dothideomycetes incertae sedis</taxon>
        <taxon>Botryosphaeriales</taxon>
        <taxon>Botryosphaeriaceae</taxon>
        <taxon>Macrophomina</taxon>
    </lineage>
</organism>
<comment type="caution">
    <text evidence="1">The sequence shown here is derived from an EMBL/GenBank/DDBJ whole genome shotgun (WGS) entry which is preliminary data.</text>
</comment>